<dbReference type="Proteomes" id="UP001183410">
    <property type="component" value="Unassembled WGS sequence"/>
</dbReference>
<feature type="transmembrane region" description="Helical" evidence="1">
    <location>
        <begin position="130"/>
        <end position="152"/>
    </location>
</feature>
<gene>
    <name evidence="2" type="ORF">RM844_29480</name>
</gene>
<name>A0ABU2K082_9ACTN</name>
<dbReference type="EMBL" id="JAVREO010000026">
    <property type="protein sequence ID" value="MDT0270411.1"/>
    <property type="molecule type" value="Genomic_DNA"/>
</dbReference>
<sequence length="267" mass="27404">MEPFAAVVLACCAAGFLVVGGAELGVAMLLPVLARDRAERAALRAASAPVARLAEGWLWATLLCLLLCFPTLPGALPGAGPLLGPLLLGWLLRGLGRWGRPPFSRGRRGGGHGGGHGGGLDGRGRGWPDVLWSGGSWLAGLACGWLLAALLAEGLSRPVEPAVALLSTVCVVLLLLAHGISLAALRATGRPFQRARQLTGRPGGDRSLVLTAGLLATLPPLAGARLPLAAHAAPTASLAASVPALLLVLGWLTRAQLRRWRGSRHDG</sequence>
<keyword evidence="1" id="KW-1133">Transmembrane helix</keyword>
<proteinExistence type="predicted"/>
<evidence type="ECO:0000256" key="1">
    <source>
        <dbReference type="SAM" id="Phobius"/>
    </source>
</evidence>
<protein>
    <submittedName>
        <fullName evidence="2">Cytochrome d ubiquinol oxidase subunit II</fullName>
    </submittedName>
</protein>
<reference evidence="3" key="1">
    <citation type="submission" date="2023-07" db="EMBL/GenBank/DDBJ databases">
        <title>30 novel species of actinomycetes from the DSMZ collection.</title>
        <authorList>
            <person name="Nouioui I."/>
        </authorList>
    </citation>
    <scope>NUCLEOTIDE SEQUENCE [LARGE SCALE GENOMIC DNA]</scope>
    <source>
        <strain evidence="3">DSM 44915</strain>
    </source>
</reference>
<feature type="transmembrane region" description="Helical" evidence="1">
    <location>
        <begin position="53"/>
        <end position="72"/>
    </location>
</feature>
<evidence type="ECO:0000313" key="3">
    <source>
        <dbReference type="Proteomes" id="UP001183410"/>
    </source>
</evidence>
<feature type="transmembrane region" description="Helical" evidence="1">
    <location>
        <begin position="164"/>
        <end position="187"/>
    </location>
</feature>
<evidence type="ECO:0000313" key="2">
    <source>
        <dbReference type="EMBL" id="MDT0270411.1"/>
    </source>
</evidence>
<keyword evidence="1" id="KW-0472">Membrane</keyword>
<organism evidence="2 3">
    <name type="scientific">Streptomyces chisholmiae</name>
    <dbReference type="NCBI Taxonomy" id="3075540"/>
    <lineage>
        <taxon>Bacteria</taxon>
        <taxon>Bacillati</taxon>
        <taxon>Actinomycetota</taxon>
        <taxon>Actinomycetes</taxon>
        <taxon>Kitasatosporales</taxon>
        <taxon>Streptomycetaceae</taxon>
        <taxon>Streptomyces</taxon>
    </lineage>
</organism>
<feature type="transmembrane region" description="Helical" evidence="1">
    <location>
        <begin position="232"/>
        <end position="252"/>
    </location>
</feature>
<keyword evidence="1" id="KW-0812">Transmembrane</keyword>
<keyword evidence="3" id="KW-1185">Reference proteome</keyword>
<feature type="transmembrane region" description="Helical" evidence="1">
    <location>
        <begin position="208"/>
        <end position="226"/>
    </location>
</feature>
<feature type="transmembrane region" description="Helical" evidence="1">
    <location>
        <begin position="6"/>
        <end position="33"/>
    </location>
</feature>
<comment type="caution">
    <text evidence="2">The sequence shown here is derived from an EMBL/GenBank/DDBJ whole genome shotgun (WGS) entry which is preliminary data.</text>
</comment>
<dbReference type="RefSeq" id="WP_311670474.1">
    <property type="nucleotide sequence ID" value="NZ_JAVREO010000026.1"/>
</dbReference>
<accession>A0ABU2K082</accession>